<dbReference type="InParanoid" id="C3XUF4"/>
<reference evidence="2" key="1">
    <citation type="journal article" date="2008" name="Nature">
        <title>The amphioxus genome and the evolution of the chordate karyotype.</title>
        <authorList>
            <consortium name="US DOE Joint Genome Institute (JGI-PGF)"/>
            <person name="Putnam N.H."/>
            <person name="Butts T."/>
            <person name="Ferrier D.E.K."/>
            <person name="Furlong R.F."/>
            <person name="Hellsten U."/>
            <person name="Kawashima T."/>
            <person name="Robinson-Rechavi M."/>
            <person name="Shoguchi E."/>
            <person name="Terry A."/>
            <person name="Yu J.-K."/>
            <person name="Benito-Gutierrez E.L."/>
            <person name="Dubchak I."/>
            <person name="Garcia-Fernandez J."/>
            <person name="Gibson-Brown J.J."/>
            <person name="Grigoriev I.V."/>
            <person name="Horton A.C."/>
            <person name="de Jong P.J."/>
            <person name="Jurka J."/>
            <person name="Kapitonov V.V."/>
            <person name="Kohara Y."/>
            <person name="Kuroki Y."/>
            <person name="Lindquist E."/>
            <person name="Lucas S."/>
            <person name="Osoegawa K."/>
            <person name="Pennacchio L.A."/>
            <person name="Salamov A.A."/>
            <person name="Satou Y."/>
            <person name="Sauka-Spengler T."/>
            <person name="Schmutz J."/>
            <person name="Shin-I T."/>
            <person name="Toyoda A."/>
            <person name="Bronner-Fraser M."/>
            <person name="Fujiyama A."/>
            <person name="Holland L.Z."/>
            <person name="Holland P.W.H."/>
            <person name="Satoh N."/>
            <person name="Rokhsar D.S."/>
        </authorList>
    </citation>
    <scope>NUCLEOTIDE SEQUENCE [LARGE SCALE GENOMIC DNA]</scope>
    <source>
        <strain evidence="2">S238N-H82</strain>
        <tissue evidence="2">Testes</tissue>
    </source>
</reference>
<organism>
    <name type="scientific">Branchiostoma floridae</name>
    <name type="common">Florida lancelet</name>
    <name type="synonym">Amphioxus</name>
    <dbReference type="NCBI Taxonomy" id="7739"/>
    <lineage>
        <taxon>Eukaryota</taxon>
        <taxon>Metazoa</taxon>
        <taxon>Chordata</taxon>
        <taxon>Cephalochordata</taxon>
        <taxon>Leptocardii</taxon>
        <taxon>Amphioxiformes</taxon>
        <taxon>Branchiostomatidae</taxon>
        <taxon>Branchiostoma</taxon>
    </lineage>
</organism>
<dbReference type="EMBL" id="GG666464">
    <property type="protein sequence ID" value="EEN68528.1"/>
    <property type="molecule type" value="Genomic_DNA"/>
</dbReference>
<sequence length="311" mass="34446">MASGAGKRKTRKPARYRDEDSVDVDSASALIAKMTSEVERLKSSLRDEQASLSNLTLETNTSVASSVKSSEDGDDGTDASSERDIARPSLKELSKLQQRAARQRHRDSLLGAPVMHTKSRGKSPCSKYQYGQCSHNSDHDSPFGMKLHKCKFCIKWRPTLPADYPASSCPYYKAKRDALMASQQSPTQTRLTPPSLPLQQQIINACGVRLPICSSLTIKALEVIMKRAWSQKTLDLTEIQQTIEDKKQVLREARDAPVVGGRLEELDQRVLGGHSTIWTPCSRGKNSPLSAGSTLIMLLKILKHGSPRWRC</sequence>
<proteinExistence type="predicted"/>
<feature type="region of interest" description="Disordered" evidence="1">
    <location>
        <begin position="52"/>
        <end position="123"/>
    </location>
</feature>
<evidence type="ECO:0000256" key="1">
    <source>
        <dbReference type="SAM" id="MobiDB-lite"/>
    </source>
</evidence>
<evidence type="ECO:0000313" key="2">
    <source>
        <dbReference type="EMBL" id="EEN68528.1"/>
    </source>
</evidence>
<dbReference type="AlphaFoldDB" id="C3XUF4"/>
<feature type="compositionally biased region" description="Basic residues" evidence="1">
    <location>
        <begin position="1"/>
        <end position="14"/>
    </location>
</feature>
<feature type="region of interest" description="Disordered" evidence="1">
    <location>
        <begin position="1"/>
        <end position="23"/>
    </location>
</feature>
<feature type="compositionally biased region" description="Basic and acidic residues" evidence="1">
    <location>
        <begin position="80"/>
        <end position="94"/>
    </location>
</feature>
<name>C3XUF4_BRAFL</name>
<accession>C3XUF4</accession>
<protein>
    <submittedName>
        <fullName evidence="2">Uncharacterized protein</fullName>
    </submittedName>
</protein>
<gene>
    <name evidence="2" type="ORF">BRAFLDRAFT_75359</name>
</gene>
<feature type="compositionally biased region" description="Polar residues" evidence="1">
    <location>
        <begin position="52"/>
        <end position="68"/>
    </location>
</feature>